<dbReference type="AlphaFoldDB" id="A0A8H4SRJ8"/>
<sequence length="233" mass="26479">MHNNNRDLPFDIDGNMIPKLGRRHTELAKRSPPEDPDNYRDYIFWLSWLPREGECLIEWEIICTKAFEKLRQSKPCGQNHGSAGDRMTVDAKIDVGCGEFKWNVEAPKDPEPEPEPELPALGDQICHGEHKQTPTPEEIQDEAASNSCKAYADGATMKAGDADIVSRALHHMNYRISWKQDCDEFEEQSIDEPVEGESCYSLMRANYKSCNNGGAGGYRDVGCLRYEFYVDQE</sequence>
<organism evidence="1 2">
    <name type="scientific">Fusarium sarcochroum</name>
    <dbReference type="NCBI Taxonomy" id="1208366"/>
    <lineage>
        <taxon>Eukaryota</taxon>
        <taxon>Fungi</taxon>
        <taxon>Dikarya</taxon>
        <taxon>Ascomycota</taxon>
        <taxon>Pezizomycotina</taxon>
        <taxon>Sordariomycetes</taxon>
        <taxon>Hypocreomycetidae</taxon>
        <taxon>Hypocreales</taxon>
        <taxon>Nectriaceae</taxon>
        <taxon>Fusarium</taxon>
        <taxon>Fusarium lateritium species complex</taxon>
    </lineage>
</organism>
<dbReference type="Proteomes" id="UP000622797">
    <property type="component" value="Unassembled WGS sequence"/>
</dbReference>
<accession>A0A8H4SRJ8</accession>
<gene>
    <name evidence="1" type="ORF">FSARC_14732</name>
</gene>
<reference evidence="1" key="2">
    <citation type="submission" date="2020-05" db="EMBL/GenBank/DDBJ databases">
        <authorList>
            <person name="Kim H.-S."/>
            <person name="Proctor R.H."/>
            <person name="Brown D.W."/>
        </authorList>
    </citation>
    <scope>NUCLEOTIDE SEQUENCE</scope>
    <source>
        <strain evidence="1">NRRL 20472</strain>
    </source>
</reference>
<keyword evidence="2" id="KW-1185">Reference proteome</keyword>
<comment type="caution">
    <text evidence="1">The sequence shown here is derived from an EMBL/GenBank/DDBJ whole genome shotgun (WGS) entry which is preliminary data.</text>
</comment>
<reference evidence="1" key="1">
    <citation type="journal article" date="2020" name="BMC Genomics">
        <title>Correction to: Identification and distribution of gene clusters required for synthesis of sphingolipid metabolism inhibitors in diverse species of the filamentous fungus Fusarium.</title>
        <authorList>
            <person name="Kim H.S."/>
            <person name="Lohmar J.M."/>
            <person name="Busman M."/>
            <person name="Brown D.W."/>
            <person name="Naumann T.A."/>
            <person name="Divon H.H."/>
            <person name="Lysoe E."/>
            <person name="Uhlig S."/>
            <person name="Proctor R.H."/>
        </authorList>
    </citation>
    <scope>NUCLEOTIDE SEQUENCE</scope>
    <source>
        <strain evidence="1">NRRL 20472</strain>
    </source>
</reference>
<evidence type="ECO:0000313" key="2">
    <source>
        <dbReference type="Proteomes" id="UP000622797"/>
    </source>
</evidence>
<protein>
    <submittedName>
        <fullName evidence="1">Uncharacterized protein</fullName>
    </submittedName>
</protein>
<name>A0A8H4SRJ8_9HYPO</name>
<dbReference type="EMBL" id="JABEXW010001373">
    <property type="protein sequence ID" value="KAF4944217.1"/>
    <property type="molecule type" value="Genomic_DNA"/>
</dbReference>
<dbReference type="OrthoDB" id="1896086at2759"/>
<evidence type="ECO:0000313" key="1">
    <source>
        <dbReference type="EMBL" id="KAF4944217.1"/>
    </source>
</evidence>
<proteinExistence type="predicted"/>